<feature type="transmembrane region" description="Helical" evidence="1">
    <location>
        <begin position="20"/>
        <end position="39"/>
    </location>
</feature>
<name>A0A0F9H8D1_9ZZZZ</name>
<dbReference type="AlphaFoldDB" id="A0A0F9H8D1"/>
<sequence length="141" mass="15682">MTDEKGHIRRDLENIKLGGVTVVGIIIMAVIAVVIAVVLEQDETEIDLEKDVYLFLHGRTDLQEKAVASLVAYGFPKEKIVKASAENVGSVGDYMAMLWRPPRPDHIKIQLITGVKEVEPEKIFGLWKGVSKKDIDTISLE</sequence>
<evidence type="ECO:0000256" key="1">
    <source>
        <dbReference type="SAM" id="Phobius"/>
    </source>
</evidence>
<dbReference type="EMBL" id="LAZR01015786">
    <property type="protein sequence ID" value="KKM07369.1"/>
    <property type="molecule type" value="Genomic_DNA"/>
</dbReference>
<gene>
    <name evidence="2" type="ORF">LCGC14_1734590</name>
</gene>
<keyword evidence="1" id="KW-1133">Transmembrane helix</keyword>
<evidence type="ECO:0000313" key="2">
    <source>
        <dbReference type="EMBL" id="KKM07369.1"/>
    </source>
</evidence>
<keyword evidence="1" id="KW-0812">Transmembrane</keyword>
<reference evidence="2" key="1">
    <citation type="journal article" date="2015" name="Nature">
        <title>Complex archaea that bridge the gap between prokaryotes and eukaryotes.</title>
        <authorList>
            <person name="Spang A."/>
            <person name="Saw J.H."/>
            <person name="Jorgensen S.L."/>
            <person name="Zaremba-Niedzwiedzka K."/>
            <person name="Martijn J."/>
            <person name="Lind A.E."/>
            <person name="van Eijk R."/>
            <person name="Schleper C."/>
            <person name="Guy L."/>
            <person name="Ettema T.J."/>
        </authorList>
    </citation>
    <scope>NUCLEOTIDE SEQUENCE</scope>
</reference>
<keyword evidence="1" id="KW-0472">Membrane</keyword>
<proteinExistence type="predicted"/>
<accession>A0A0F9H8D1</accession>
<organism evidence="2">
    <name type="scientific">marine sediment metagenome</name>
    <dbReference type="NCBI Taxonomy" id="412755"/>
    <lineage>
        <taxon>unclassified sequences</taxon>
        <taxon>metagenomes</taxon>
        <taxon>ecological metagenomes</taxon>
    </lineage>
</organism>
<comment type="caution">
    <text evidence="2">The sequence shown here is derived from an EMBL/GenBank/DDBJ whole genome shotgun (WGS) entry which is preliminary data.</text>
</comment>
<protein>
    <submittedName>
        <fullName evidence="2">Uncharacterized protein</fullName>
    </submittedName>
</protein>